<dbReference type="NCBIfam" id="NF040941">
    <property type="entry name" value="GGGWT_bact"/>
    <property type="match status" value="1"/>
</dbReference>
<evidence type="ECO:0000259" key="3">
    <source>
        <dbReference type="PROSITE" id="PS51406"/>
    </source>
</evidence>
<evidence type="ECO:0000256" key="2">
    <source>
        <dbReference type="SAM" id="SignalP"/>
    </source>
</evidence>
<evidence type="ECO:0000256" key="1">
    <source>
        <dbReference type="ARBA" id="ARBA00023157"/>
    </source>
</evidence>
<dbReference type="InterPro" id="IPR036056">
    <property type="entry name" value="Fibrinogen-like_C"/>
</dbReference>
<dbReference type="PANTHER" id="PTHR19143">
    <property type="entry name" value="FIBRINOGEN/TENASCIN/ANGIOPOEITIN"/>
    <property type="match status" value="1"/>
</dbReference>
<dbReference type="SMART" id="SM00186">
    <property type="entry name" value="FBG"/>
    <property type="match status" value="1"/>
</dbReference>
<dbReference type="PROSITE" id="PS51406">
    <property type="entry name" value="FIBRINOGEN_C_2"/>
    <property type="match status" value="1"/>
</dbReference>
<dbReference type="Pfam" id="PF00147">
    <property type="entry name" value="Fibrinogen_C"/>
    <property type="match status" value="1"/>
</dbReference>
<dbReference type="EMBL" id="GG666691">
    <property type="protein sequence ID" value="EEN43365.1"/>
    <property type="molecule type" value="Genomic_DNA"/>
</dbReference>
<feature type="chain" id="PRO_5002937282" description="Fibrinogen C-terminal domain-containing protein" evidence="2">
    <location>
        <begin position="21"/>
        <end position="269"/>
    </location>
</feature>
<feature type="signal peptide" evidence="2">
    <location>
        <begin position="1"/>
        <end position="20"/>
    </location>
</feature>
<sequence>MSPACRVTLLVAALLPFAAADQLQEEEGQVSFSERVDTPDFDDCAEIYGVLHWLGAIVEDGVFDIEPETSAGPFPAYCDMTTAGGGWTVIQRRFSGLLNFDRNWVDYEEGFGDVDGEYWLGLEKIHKLVSQDSYELYIEIQDWEGNSAYARYSTFGVGDASGNYRLTIGGYSGDASDCMVERENLNGMQFSTKNRDNDMAADVHCAQTYSGAWWYDSCSWSGLNGPYFRPEHYRSATGLGVFWMFWKGREEYYSLKATKMMVRPADFNE</sequence>
<proteinExistence type="predicted"/>
<dbReference type="SUPFAM" id="SSF56496">
    <property type="entry name" value="Fibrinogen C-terminal domain-like"/>
    <property type="match status" value="1"/>
</dbReference>
<dbReference type="InterPro" id="IPR020837">
    <property type="entry name" value="Fibrinogen_CS"/>
</dbReference>
<name>C3ZVM3_BRAFL</name>
<dbReference type="PANTHER" id="PTHR19143:SF394">
    <property type="entry name" value="ANGIOPOIETIN-RELATED PROTEIN 3-LIKE"/>
    <property type="match status" value="1"/>
</dbReference>
<feature type="domain" description="Fibrinogen C-terminal" evidence="3">
    <location>
        <begin position="35"/>
        <end position="266"/>
    </location>
</feature>
<reference evidence="4" key="1">
    <citation type="journal article" date="2008" name="Nature">
        <title>The amphioxus genome and the evolution of the chordate karyotype.</title>
        <authorList>
            <consortium name="US DOE Joint Genome Institute (JGI-PGF)"/>
            <person name="Putnam N.H."/>
            <person name="Butts T."/>
            <person name="Ferrier D.E.K."/>
            <person name="Furlong R.F."/>
            <person name="Hellsten U."/>
            <person name="Kawashima T."/>
            <person name="Robinson-Rechavi M."/>
            <person name="Shoguchi E."/>
            <person name="Terry A."/>
            <person name="Yu J.-K."/>
            <person name="Benito-Gutierrez E.L."/>
            <person name="Dubchak I."/>
            <person name="Garcia-Fernandez J."/>
            <person name="Gibson-Brown J.J."/>
            <person name="Grigoriev I.V."/>
            <person name="Horton A.C."/>
            <person name="de Jong P.J."/>
            <person name="Jurka J."/>
            <person name="Kapitonov V.V."/>
            <person name="Kohara Y."/>
            <person name="Kuroki Y."/>
            <person name="Lindquist E."/>
            <person name="Lucas S."/>
            <person name="Osoegawa K."/>
            <person name="Pennacchio L.A."/>
            <person name="Salamov A.A."/>
            <person name="Satou Y."/>
            <person name="Sauka-Spengler T."/>
            <person name="Schmutz J."/>
            <person name="Shin-I T."/>
            <person name="Toyoda A."/>
            <person name="Bronner-Fraser M."/>
            <person name="Fujiyama A."/>
            <person name="Holland L.Z."/>
            <person name="Holland P.W.H."/>
            <person name="Satoh N."/>
            <person name="Rokhsar D.S."/>
        </authorList>
    </citation>
    <scope>NUCLEOTIDE SEQUENCE [LARGE SCALE GENOMIC DNA]</scope>
    <source>
        <strain evidence="4">S238N-H82</strain>
        <tissue evidence="4">Testes</tissue>
    </source>
</reference>
<dbReference type="Gene3D" id="3.90.215.10">
    <property type="entry name" value="Gamma Fibrinogen, chain A, domain 1"/>
    <property type="match status" value="1"/>
</dbReference>
<dbReference type="InterPro" id="IPR050373">
    <property type="entry name" value="Fibrinogen_C-term_domain"/>
</dbReference>
<dbReference type="InterPro" id="IPR014716">
    <property type="entry name" value="Fibrinogen_a/b/g_C_1"/>
</dbReference>
<dbReference type="CDD" id="cd00087">
    <property type="entry name" value="FReD"/>
    <property type="match status" value="1"/>
</dbReference>
<dbReference type="PROSITE" id="PS00514">
    <property type="entry name" value="FIBRINOGEN_C_1"/>
    <property type="match status" value="1"/>
</dbReference>
<dbReference type="InterPro" id="IPR002181">
    <property type="entry name" value="Fibrinogen_a/b/g_C_dom"/>
</dbReference>
<keyword evidence="2" id="KW-0732">Signal</keyword>
<dbReference type="eggNOG" id="KOG2579">
    <property type="taxonomic scope" value="Eukaryota"/>
</dbReference>
<dbReference type="FunFam" id="3.90.215.10:FF:000001">
    <property type="entry name" value="Tenascin isoform 1"/>
    <property type="match status" value="1"/>
</dbReference>
<keyword evidence="1" id="KW-1015">Disulfide bond</keyword>
<dbReference type="AlphaFoldDB" id="C3ZVM3"/>
<dbReference type="InParanoid" id="C3ZVM3"/>
<evidence type="ECO:0000313" key="4">
    <source>
        <dbReference type="EMBL" id="EEN43365.1"/>
    </source>
</evidence>
<organism>
    <name type="scientific">Branchiostoma floridae</name>
    <name type="common">Florida lancelet</name>
    <name type="synonym">Amphioxus</name>
    <dbReference type="NCBI Taxonomy" id="7739"/>
    <lineage>
        <taxon>Eukaryota</taxon>
        <taxon>Metazoa</taxon>
        <taxon>Chordata</taxon>
        <taxon>Cephalochordata</taxon>
        <taxon>Leptocardii</taxon>
        <taxon>Amphioxiformes</taxon>
        <taxon>Branchiostomatidae</taxon>
        <taxon>Branchiostoma</taxon>
    </lineage>
</organism>
<protein>
    <recommendedName>
        <fullName evidence="3">Fibrinogen C-terminal domain-containing protein</fullName>
    </recommendedName>
</protein>
<accession>C3ZVM3</accession>
<gene>
    <name evidence="4" type="ORF">BRAFLDRAFT_96225</name>
</gene>